<evidence type="ECO:0000256" key="2">
    <source>
        <dbReference type="ARBA" id="ARBA00022692"/>
    </source>
</evidence>
<evidence type="ECO:0000256" key="4">
    <source>
        <dbReference type="ARBA" id="ARBA00023136"/>
    </source>
</evidence>
<organism evidence="11">
    <name type="scientific">Soboliphyme baturini</name>
    <dbReference type="NCBI Taxonomy" id="241478"/>
    <lineage>
        <taxon>Eukaryota</taxon>
        <taxon>Metazoa</taxon>
        <taxon>Ecdysozoa</taxon>
        <taxon>Nematoda</taxon>
        <taxon>Enoplea</taxon>
        <taxon>Dorylaimia</taxon>
        <taxon>Dioctophymatida</taxon>
        <taxon>Dioctophymatoidea</taxon>
        <taxon>Soboliphymatidae</taxon>
        <taxon>Soboliphyme</taxon>
    </lineage>
</organism>
<accession>A0A183JAQ7</accession>
<dbReference type="PANTHER" id="PTHR16189:SF0">
    <property type="entry name" value="TRANSMEMBRANE PROTEIN 104"/>
    <property type="match status" value="1"/>
</dbReference>
<reference evidence="11" key="1">
    <citation type="submission" date="2016-06" db="UniProtKB">
        <authorList>
            <consortium name="WormBaseParasite"/>
        </authorList>
    </citation>
    <scope>IDENTIFICATION</scope>
</reference>
<feature type="transmembrane region" description="Helical" evidence="7">
    <location>
        <begin position="274"/>
        <end position="294"/>
    </location>
</feature>
<keyword evidence="10" id="KW-1185">Reference proteome</keyword>
<dbReference type="AlphaFoldDB" id="A0A183JAQ7"/>
<reference evidence="9 10" key="2">
    <citation type="submission" date="2018-11" db="EMBL/GenBank/DDBJ databases">
        <authorList>
            <consortium name="Pathogen Informatics"/>
        </authorList>
    </citation>
    <scope>NUCLEOTIDE SEQUENCE [LARGE SCALE GENOMIC DNA]</scope>
</reference>
<comment type="similarity">
    <text evidence="6">Belongs to the TMEM104 family.</text>
</comment>
<keyword evidence="3 7" id="KW-1133">Transmembrane helix</keyword>
<feature type="transmembrane region" description="Helical" evidence="7">
    <location>
        <begin position="125"/>
        <end position="145"/>
    </location>
</feature>
<sequence length="461" mass="51399">MQADLILFQTIPDNDQIADEKASSTSDLDCAVRSYRPDDFEIVRRIEMGDMATMLLGNVGRIVFYFCMGVYLFGDLAIYAAVVPKSLMNAICTYTPLNQTGNFFNVSGQEPCWPNANKVLTRMTVYRLLVIVFAILIGPFNFTNLSRTKYLQVITSVFRWSSFIVMIVWAAVILGISGVDGSPVAANGNKFTNLFGVSVYGFMCHHSLPGMVTPMKNKRHFFIYMVGVFIVIFLFYSLVSLTGAFAFADVDDVYTLTFFHIALPAGPVGTVLRIIQYALLLFPVFTISANYPIIGITLRNNLDTLIFVRRPPQQQVSGIDGENDHGMSAESEPRVDKVGVSTEQLVEPSADPQPSKTTTFLRRILLPLLITVLPLIFSLLTYDVTLLAAITGSYPGVGVQYLLPSWLSLAVRRKMQRDISVDFQPPYASPFKGFFWVYLSFFWAVCTVCIVTANYIIQSVS</sequence>
<dbReference type="GO" id="GO:0016020">
    <property type="term" value="C:membrane"/>
    <property type="evidence" value="ECO:0007669"/>
    <property type="project" value="UniProtKB-SubCell"/>
</dbReference>
<feature type="transmembrane region" description="Helical" evidence="7">
    <location>
        <begin position="62"/>
        <end position="82"/>
    </location>
</feature>
<evidence type="ECO:0000256" key="3">
    <source>
        <dbReference type="ARBA" id="ARBA00022989"/>
    </source>
</evidence>
<feature type="domain" description="Amino acid transporter transmembrane" evidence="8">
    <location>
        <begin position="46"/>
        <end position="445"/>
    </location>
</feature>
<feature type="transmembrane region" description="Helical" evidence="7">
    <location>
        <begin position="221"/>
        <end position="248"/>
    </location>
</feature>
<feature type="transmembrane region" description="Helical" evidence="7">
    <location>
        <begin position="157"/>
        <end position="179"/>
    </location>
</feature>
<keyword evidence="4 7" id="KW-0472">Membrane</keyword>
<protein>
    <submittedName>
        <fullName evidence="11">Aa_trans domain-containing protein</fullName>
    </submittedName>
</protein>
<evidence type="ECO:0000259" key="8">
    <source>
        <dbReference type="Pfam" id="PF01490"/>
    </source>
</evidence>
<gene>
    <name evidence="9" type="ORF">SBAD_LOCUS12955</name>
</gene>
<proteinExistence type="inferred from homology"/>
<name>A0A183JAQ7_9BILA</name>
<feature type="transmembrane region" description="Helical" evidence="7">
    <location>
        <begin position="364"/>
        <end position="382"/>
    </location>
</feature>
<keyword evidence="5" id="KW-0325">Glycoprotein</keyword>
<evidence type="ECO:0000313" key="11">
    <source>
        <dbReference type="WBParaSite" id="SBAD_0001336901-mRNA-1"/>
    </source>
</evidence>
<feature type="transmembrane region" description="Helical" evidence="7">
    <location>
        <begin position="191"/>
        <end position="209"/>
    </location>
</feature>
<evidence type="ECO:0000256" key="6">
    <source>
        <dbReference type="ARBA" id="ARBA00038166"/>
    </source>
</evidence>
<dbReference type="EMBL" id="UZAM01019559">
    <property type="protein sequence ID" value="VDP53028.1"/>
    <property type="molecule type" value="Genomic_DNA"/>
</dbReference>
<feature type="transmembrane region" description="Helical" evidence="7">
    <location>
        <begin position="433"/>
        <end position="457"/>
    </location>
</feature>
<dbReference type="Pfam" id="PF01490">
    <property type="entry name" value="Aa_trans"/>
    <property type="match status" value="1"/>
</dbReference>
<evidence type="ECO:0000313" key="9">
    <source>
        <dbReference type="EMBL" id="VDP53028.1"/>
    </source>
</evidence>
<dbReference type="Proteomes" id="UP000270296">
    <property type="component" value="Unassembled WGS sequence"/>
</dbReference>
<dbReference type="OrthoDB" id="294541at2759"/>
<dbReference type="InterPro" id="IPR013057">
    <property type="entry name" value="AA_transpt_TM"/>
</dbReference>
<evidence type="ECO:0000256" key="5">
    <source>
        <dbReference type="ARBA" id="ARBA00023180"/>
    </source>
</evidence>
<dbReference type="PANTHER" id="PTHR16189">
    <property type="entry name" value="TRANSMEMBRANE PROTEIN 104-RELATED"/>
    <property type="match status" value="1"/>
</dbReference>
<evidence type="ECO:0000256" key="7">
    <source>
        <dbReference type="SAM" id="Phobius"/>
    </source>
</evidence>
<comment type="subcellular location">
    <subcellularLocation>
        <location evidence="1">Membrane</location>
        <topology evidence="1">Multi-pass membrane protein</topology>
    </subcellularLocation>
</comment>
<evidence type="ECO:0000256" key="1">
    <source>
        <dbReference type="ARBA" id="ARBA00004141"/>
    </source>
</evidence>
<keyword evidence="2 7" id="KW-0812">Transmembrane</keyword>
<dbReference type="WBParaSite" id="SBAD_0001336901-mRNA-1">
    <property type="protein sequence ID" value="SBAD_0001336901-mRNA-1"/>
    <property type="gene ID" value="SBAD_0001336901"/>
</dbReference>
<evidence type="ECO:0000313" key="10">
    <source>
        <dbReference type="Proteomes" id="UP000270296"/>
    </source>
</evidence>